<dbReference type="InterPro" id="IPR024618">
    <property type="entry name" value="DUF3857"/>
</dbReference>
<evidence type="ECO:0000313" key="2">
    <source>
        <dbReference type="EMBL" id="GLK52760.1"/>
    </source>
</evidence>
<evidence type="ECO:0000259" key="1">
    <source>
        <dbReference type="Pfam" id="PF12969"/>
    </source>
</evidence>
<evidence type="ECO:0000313" key="3">
    <source>
        <dbReference type="Proteomes" id="UP001143486"/>
    </source>
</evidence>
<gene>
    <name evidence="2" type="ORF">GCM10017621_22680</name>
</gene>
<accession>A0A9W6IP79</accession>
<feature type="domain" description="DUF3857" evidence="1">
    <location>
        <begin position="98"/>
        <end position="252"/>
    </location>
</feature>
<organism evidence="2 3">
    <name type="scientific">Maricaulis virginensis</name>
    <dbReference type="NCBI Taxonomy" id="144022"/>
    <lineage>
        <taxon>Bacteria</taxon>
        <taxon>Pseudomonadati</taxon>
        <taxon>Pseudomonadota</taxon>
        <taxon>Alphaproteobacteria</taxon>
        <taxon>Maricaulales</taxon>
        <taxon>Maricaulaceae</taxon>
        <taxon>Maricaulis</taxon>
    </lineage>
</organism>
<reference evidence="2" key="1">
    <citation type="journal article" date="2014" name="Int. J. Syst. Evol. Microbiol.">
        <title>Complete genome sequence of Corynebacterium casei LMG S-19264T (=DSM 44701T), isolated from a smear-ripened cheese.</title>
        <authorList>
            <consortium name="US DOE Joint Genome Institute (JGI-PGF)"/>
            <person name="Walter F."/>
            <person name="Albersmeier A."/>
            <person name="Kalinowski J."/>
            <person name="Ruckert C."/>
        </authorList>
    </citation>
    <scope>NUCLEOTIDE SEQUENCE</scope>
    <source>
        <strain evidence="2">VKM B-1513</strain>
    </source>
</reference>
<dbReference type="Gene3D" id="2.60.40.3140">
    <property type="match status" value="1"/>
</dbReference>
<comment type="caution">
    <text evidence="2">The sequence shown here is derived from an EMBL/GenBank/DDBJ whole genome shotgun (WGS) entry which is preliminary data.</text>
</comment>
<sequence>MWWRVFAGAVLAIPLSISAVFVTETFQRGLSANSPDERDVLRPLRFAEAPDPEVSFAPIPDFVVDVDVPAATERNKTPPDGVLPLLFDYQFFAGRSHADHFHRQIVDTANQAGANAISQISVPFDPARQSVQLHHLVRTRDGVVETLNDSVRLEFVRPDSGRETGMFSGQVTALLRVPGMRAGDRLELAYTIRDQSPVTGHRYTLAISYADQMVLYDQVHVRSSWPRGPLNFSGHGGAPEVSETHEDGRTILSYGPGPVEFTEPDYLTPPWRYPYPVWVGTQYENWHEVAEWAAELFQPVSDPDVDALAQTIMQAHPDEDERIMAALRHLQSEIDYFAIMLGEGGYRPLHPAETLRFSEGDCKAKTLLLISLLHAMGIEAEAALVSTTTGRGLDVLPPTPQVFDHVIVTLARGNRRYWLDPTGTPQHGDLRDQQPLAWGYALIANDNSYALTQVERPLDRVPFLDIEERFSIASADRDDHRAVLRTEWVYRTAMADLMRAAVDFNGEDTVLAGINSFYAARFADMTPIGEATLEEDPESGHLVLSAEYQVELFDFSAEDAPEPTYVFVAHGPSRQIVMAPLENREAPLAMPYPYDVRHRIVINLPEGAEGWIPDSEEALEYAADLTVENDVFELMDERHYDAEQTVLTARTRVMSPEILPEHFTRVGNDLQTADQLAFIVLGEHINVAMDPGRTRGLVTPSAPPIIPGMAAATR</sequence>
<dbReference type="SUPFAM" id="SSF54001">
    <property type="entry name" value="Cysteine proteinases"/>
    <property type="match status" value="1"/>
</dbReference>
<reference evidence="2" key="2">
    <citation type="submission" date="2023-01" db="EMBL/GenBank/DDBJ databases">
        <authorList>
            <person name="Sun Q."/>
            <person name="Evtushenko L."/>
        </authorList>
    </citation>
    <scope>NUCLEOTIDE SEQUENCE</scope>
    <source>
        <strain evidence="2">VKM B-1513</strain>
    </source>
</reference>
<keyword evidence="3" id="KW-1185">Reference proteome</keyword>
<name>A0A9W6IP79_9PROT</name>
<dbReference type="Proteomes" id="UP001143486">
    <property type="component" value="Unassembled WGS sequence"/>
</dbReference>
<dbReference type="InterPro" id="IPR038765">
    <property type="entry name" value="Papain-like_cys_pep_sf"/>
</dbReference>
<dbReference type="AlphaFoldDB" id="A0A9W6IP79"/>
<dbReference type="Pfam" id="PF12969">
    <property type="entry name" value="DUF3857"/>
    <property type="match status" value="1"/>
</dbReference>
<protein>
    <recommendedName>
        <fullName evidence="1">DUF3857 domain-containing protein</fullName>
    </recommendedName>
</protein>
<dbReference type="Gene3D" id="3.10.620.30">
    <property type="match status" value="1"/>
</dbReference>
<dbReference type="EMBL" id="BSFE01000006">
    <property type="protein sequence ID" value="GLK52760.1"/>
    <property type="molecule type" value="Genomic_DNA"/>
</dbReference>
<proteinExistence type="predicted"/>